<dbReference type="Gene3D" id="1.20.1250.20">
    <property type="entry name" value="MFS general substrate transporter like domains"/>
    <property type="match status" value="1"/>
</dbReference>
<evidence type="ECO:0000256" key="1">
    <source>
        <dbReference type="ARBA" id="ARBA00004429"/>
    </source>
</evidence>
<keyword evidence="4" id="KW-1003">Cell membrane</keyword>
<evidence type="ECO:0000256" key="2">
    <source>
        <dbReference type="ARBA" id="ARBA00009617"/>
    </source>
</evidence>
<keyword evidence="10 11" id="KW-0472">Membrane</keyword>
<evidence type="ECO:0000256" key="3">
    <source>
        <dbReference type="ARBA" id="ARBA00022448"/>
    </source>
</evidence>
<evidence type="ECO:0000256" key="8">
    <source>
        <dbReference type="ARBA" id="ARBA00022847"/>
    </source>
</evidence>
<dbReference type="SUPFAM" id="SSF103473">
    <property type="entry name" value="MFS general substrate transporter"/>
    <property type="match status" value="1"/>
</dbReference>
<dbReference type="GO" id="GO:0005886">
    <property type="term" value="C:plasma membrane"/>
    <property type="evidence" value="ECO:0007669"/>
    <property type="project" value="UniProtKB-SubCell"/>
</dbReference>
<feature type="transmembrane region" description="Helical" evidence="11">
    <location>
        <begin position="195"/>
        <end position="216"/>
    </location>
</feature>
<feature type="transmembrane region" description="Helical" evidence="11">
    <location>
        <begin position="115"/>
        <end position="134"/>
    </location>
</feature>
<evidence type="ECO:0000256" key="7">
    <source>
        <dbReference type="ARBA" id="ARBA00022692"/>
    </source>
</evidence>
<dbReference type="InterPro" id="IPR036259">
    <property type="entry name" value="MFS_trans_sf"/>
</dbReference>
<evidence type="ECO:0000256" key="9">
    <source>
        <dbReference type="ARBA" id="ARBA00022989"/>
    </source>
</evidence>
<feature type="transmembrane region" description="Helical" evidence="11">
    <location>
        <begin position="281"/>
        <end position="304"/>
    </location>
</feature>
<dbReference type="PANTHER" id="PTHR11328:SF36">
    <property type="entry name" value="MELIBIOSE PERMEASE"/>
    <property type="match status" value="1"/>
</dbReference>
<comment type="subcellular location">
    <subcellularLocation>
        <location evidence="1">Cell inner membrane</location>
        <topology evidence="1">Multi-pass membrane protein</topology>
    </subcellularLocation>
</comment>
<dbReference type="InterPro" id="IPR039672">
    <property type="entry name" value="MFS_2"/>
</dbReference>
<gene>
    <name evidence="12" type="ORF">EKG95_25820</name>
</gene>
<comment type="caution">
    <text evidence="12">The sequence shown here is derived from an EMBL/GenBank/DDBJ whole genome shotgun (WGS) entry which is preliminary data.</text>
</comment>
<protein>
    <submittedName>
        <fullName evidence="12">MFS transporter</fullName>
    </submittedName>
</protein>
<keyword evidence="7 11" id="KW-0812">Transmembrane</keyword>
<dbReference type="CDD" id="cd17332">
    <property type="entry name" value="MFS_MelB_like"/>
    <property type="match status" value="1"/>
</dbReference>
<proteinExistence type="inferred from homology"/>
<evidence type="ECO:0000256" key="10">
    <source>
        <dbReference type="ARBA" id="ARBA00023136"/>
    </source>
</evidence>
<dbReference type="GO" id="GO:0008643">
    <property type="term" value="P:carbohydrate transport"/>
    <property type="evidence" value="ECO:0007669"/>
    <property type="project" value="InterPro"/>
</dbReference>
<keyword evidence="8" id="KW-0769">Symport</keyword>
<feature type="transmembrane region" description="Helical" evidence="11">
    <location>
        <begin position="311"/>
        <end position="332"/>
    </location>
</feature>
<accession>A0A5X6ERA2</accession>
<dbReference type="PANTHER" id="PTHR11328">
    <property type="entry name" value="MAJOR FACILITATOR SUPERFAMILY DOMAIN-CONTAINING PROTEIN"/>
    <property type="match status" value="1"/>
</dbReference>
<organism evidence="12">
    <name type="scientific">Salmonella enterica subsp. enterica serovar Aqua</name>
    <dbReference type="NCBI Taxonomy" id="1302615"/>
    <lineage>
        <taxon>Bacteria</taxon>
        <taxon>Pseudomonadati</taxon>
        <taxon>Pseudomonadota</taxon>
        <taxon>Gammaproteobacteria</taxon>
        <taxon>Enterobacterales</taxon>
        <taxon>Enterobacteriaceae</taxon>
        <taxon>Salmonella</taxon>
    </lineage>
</organism>
<evidence type="ECO:0000256" key="5">
    <source>
        <dbReference type="ARBA" id="ARBA00022519"/>
    </source>
</evidence>
<dbReference type="AlphaFoldDB" id="A0A5X6ERA2"/>
<comment type="similarity">
    <text evidence="2">Belongs to the sodium:galactoside symporter (TC 2.A.2) family.</text>
</comment>
<dbReference type="InterPro" id="IPR018043">
    <property type="entry name" value="Na/Gal_symport_CS"/>
</dbReference>
<dbReference type="InterPro" id="IPR001927">
    <property type="entry name" value="Na/Gal_symport"/>
</dbReference>
<feature type="transmembrane region" description="Helical" evidence="11">
    <location>
        <begin position="251"/>
        <end position="275"/>
    </location>
</feature>
<keyword evidence="5" id="KW-0997">Cell inner membrane</keyword>
<feature type="transmembrane region" description="Helical" evidence="11">
    <location>
        <begin position="155"/>
        <end position="175"/>
    </location>
</feature>
<keyword evidence="9 11" id="KW-1133">Transmembrane helix</keyword>
<feature type="transmembrane region" description="Helical" evidence="11">
    <location>
        <begin position="338"/>
        <end position="360"/>
    </location>
</feature>
<feature type="transmembrane region" description="Helical" evidence="11">
    <location>
        <begin position="389"/>
        <end position="407"/>
    </location>
</feature>
<reference evidence="12" key="1">
    <citation type="submission" date="2018-12" db="EMBL/GenBank/DDBJ databases">
        <authorList>
            <person name="Ashton P.M."/>
            <person name="Dallman T."/>
            <person name="Nair S."/>
            <person name="De Pinna E."/>
            <person name="Peters T."/>
            <person name="Grant K."/>
        </authorList>
    </citation>
    <scope>NUCLEOTIDE SEQUENCE</scope>
    <source>
        <strain evidence="12">650060</strain>
    </source>
</reference>
<keyword evidence="6" id="KW-0762">Sugar transport</keyword>
<evidence type="ECO:0000256" key="11">
    <source>
        <dbReference type="SAM" id="Phobius"/>
    </source>
</evidence>
<dbReference type="EMBL" id="AAHUDZ010000065">
    <property type="protein sequence ID" value="ECA3795166.1"/>
    <property type="molecule type" value="Genomic_DNA"/>
</dbReference>
<dbReference type="GO" id="GO:0006814">
    <property type="term" value="P:sodium ion transport"/>
    <property type="evidence" value="ECO:0007669"/>
    <property type="project" value="InterPro"/>
</dbReference>
<dbReference type="GO" id="GO:0015293">
    <property type="term" value="F:symporter activity"/>
    <property type="evidence" value="ECO:0007669"/>
    <property type="project" value="UniProtKB-KW"/>
</dbReference>
<keyword evidence="3" id="KW-0813">Transport</keyword>
<feature type="transmembrane region" description="Helical" evidence="11">
    <location>
        <begin position="12"/>
        <end position="32"/>
    </location>
</feature>
<feature type="transmembrane region" description="Helical" evidence="11">
    <location>
        <begin position="86"/>
        <end position="109"/>
    </location>
</feature>
<evidence type="ECO:0000313" key="12">
    <source>
        <dbReference type="EMBL" id="ECA3795166.1"/>
    </source>
</evidence>
<evidence type="ECO:0000256" key="6">
    <source>
        <dbReference type="ARBA" id="ARBA00022597"/>
    </source>
</evidence>
<dbReference type="NCBIfam" id="TIGR00792">
    <property type="entry name" value="gph"/>
    <property type="match status" value="1"/>
</dbReference>
<feature type="transmembrane region" description="Helical" evidence="11">
    <location>
        <begin position="44"/>
        <end position="65"/>
    </location>
</feature>
<dbReference type="PROSITE" id="PS00872">
    <property type="entry name" value="NA_GALACTOSIDE_SYMP"/>
    <property type="match status" value="1"/>
</dbReference>
<dbReference type="Pfam" id="PF13347">
    <property type="entry name" value="MFS_2"/>
    <property type="match status" value="1"/>
</dbReference>
<name>A0A5X6ERA2_SALET</name>
<sequence>MNLKSKICYGTGNIGQAAFYNTFSTFLLIYVSTSMVHSLSKDNANFIIELITAMIVIIRVLEIFLDPVIGNIIDNTKTRFGKFKPWQLAGGILSSLMIIPLFTGLFGLFHFSFTLFIIFFVITFLVMDLTYSFRDISYWGMIPAISTSSYERGKYTSIASFTGAIGWNGLAAIVIPTVTYGTFLFTGNDSQGPEGWAFFGCLVAFIGCITCISVVAGTKESDSSIRIQNEKVRLKDVWGVFKKNDQLLWNASAYIFFSLANVITGGVLFFYFKFIVNNLSIFSFTGMLGMLCSLISAPLFIYLNKKTPRKYLFTGSVISMIFAYVLFIFMPINNSYMAFIPVFLFLFPQVIIQITAILTFTDSIEYGQLKTGIRNEAVILSVRPMLDKLAGAFSNGIISLIIVSSNMSGDIANTAINTNDKIIFSLYSFMIPLLLIFISGLIFWKKVRLDEKMHANIVSELQ</sequence>
<evidence type="ECO:0000256" key="4">
    <source>
        <dbReference type="ARBA" id="ARBA00022475"/>
    </source>
</evidence>
<feature type="transmembrane region" description="Helical" evidence="11">
    <location>
        <begin position="422"/>
        <end position="444"/>
    </location>
</feature>